<proteinExistence type="predicted"/>
<dbReference type="PANTHER" id="PTHR43298:SF2">
    <property type="entry name" value="FMN_FAD EXPORTER YEEO-RELATED"/>
    <property type="match status" value="1"/>
</dbReference>
<dbReference type="OrthoDB" id="9780160at2"/>
<feature type="transmembrane region" description="Helical" evidence="10">
    <location>
        <begin position="133"/>
        <end position="150"/>
    </location>
</feature>
<keyword evidence="8 10" id="KW-0472">Membrane</keyword>
<feature type="transmembrane region" description="Helical" evidence="10">
    <location>
        <begin position="352"/>
        <end position="376"/>
    </location>
</feature>
<evidence type="ECO:0000256" key="7">
    <source>
        <dbReference type="ARBA" id="ARBA00023065"/>
    </source>
</evidence>
<feature type="transmembrane region" description="Helical" evidence="10">
    <location>
        <begin position="46"/>
        <end position="69"/>
    </location>
</feature>
<evidence type="ECO:0000256" key="4">
    <source>
        <dbReference type="ARBA" id="ARBA00022475"/>
    </source>
</evidence>
<feature type="transmembrane region" description="Helical" evidence="10">
    <location>
        <begin position="414"/>
        <end position="437"/>
    </location>
</feature>
<evidence type="ECO:0000256" key="3">
    <source>
        <dbReference type="ARBA" id="ARBA00022449"/>
    </source>
</evidence>
<comment type="subcellular location">
    <subcellularLocation>
        <location evidence="1">Cell membrane</location>
        <topology evidence="1">Multi-pass membrane protein</topology>
    </subcellularLocation>
</comment>
<dbReference type="PANTHER" id="PTHR43298">
    <property type="entry name" value="MULTIDRUG RESISTANCE PROTEIN NORM-RELATED"/>
    <property type="match status" value="1"/>
</dbReference>
<evidence type="ECO:0000256" key="2">
    <source>
        <dbReference type="ARBA" id="ARBA00022448"/>
    </source>
</evidence>
<keyword evidence="4" id="KW-1003">Cell membrane</keyword>
<evidence type="ECO:0000313" key="11">
    <source>
        <dbReference type="EMBL" id="SHF08725.1"/>
    </source>
</evidence>
<dbReference type="GO" id="GO:0006811">
    <property type="term" value="P:monoatomic ion transport"/>
    <property type="evidence" value="ECO:0007669"/>
    <property type="project" value="UniProtKB-KW"/>
</dbReference>
<feature type="transmembrane region" description="Helical" evidence="10">
    <location>
        <begin position="14"/>
        <end position="34"/>
    </location>
</feature>
<evidence type="ECO:0000256" key="8">
    <source>
        <dbReference type="ARBA" id="ARBA00023136"/>
    </source>
</evidence>
<dbReference type="AlphaFoldDB" id="A0A1M4YSH3"/>
<feature type="transmembrane region" description="Helical" evidence="10">
    <location>
        <begin position="162"/>
        <end position="183"/>
    </location>
</feature>
<dbReference type="CDD" id="cd13133">
    <property type="entry name" value="MATE_like_7"/>
    <property type="match status" value="1"/>
</dbReference>
<keyword evidence="7" id="KW-0406">Ion transport</keyword>
<dbReference type="InterPro" id="IPR002528">
    <property type="entry name" value="MATE_fam"/>
</dbReference>
<feature type="transmembrane region" description="Helical" evidence="10">
    <location>
        <begin position="90"/>
        <end position="113"/>
    </location>
</feature>
<evidence type="ECO:0000256" key="9">
    <source>
        <dbReference type="ARBA" id="ARBA00031636"/>
    </source>
</evidence>
<gene>
    <name evidence="11" type="ORF">SAMN02745131_01745</name>
</gene>
<evidence type="ECO:0000256" key="1">
    <source>
        <dbReference type="ARBA" id="ARBA00004651"/>
    </source>
</evidence>
<evidence type="ECO:0000313" key="12">
    <source>
        <dbReference type="Proteomes" id="UP000184048"/>
    </source>
</evidence>
<name>A0A1M4YSH3_9BACT</name>
<keyword evidence="2" id="KW-0813">Transport</keyword>
<evidence type="ECO:0000256" key="10">
    <source>
        <dbReference type="SAM" id="Phobius"/>
    </source>
</evidence>
<sequence>MSEKLQVDFSYRQILKIALPIGLALLVPQFNFIINNIFLGHLSEEALATASITGVYYLIFAGIGFGLNNGLQSLISRRAGENRPEEIGKIFNQGVFVSLAIASFGILVTWFIAPLIFKSTIHSEQVLIDVIRFLRIRIFGLLFLYIYQMRNALLVGINQSRLLVIGTFAEAVANVVFDYALIFGHFGLPKMGFDGAAVASVIAEFIGMFVIFLVIRSRGISQKFSLFQKFTIDKHYLKLIVTISGPLAFQHAISIISWFFFYILVEHHGQTSLAVSNTMRNIFGFFGSFIWAFSSTTNSMVSNIIGQGKKEEVVGLITRIMKLSCSVAVIVFLFLNIFPAAFLSIYGQNEQFISLGIPALRVVAVAMLFMSVGTIWLNAVTGTGNGRITFIIELIAISLYCIYVYLVLELNRLSIVWGWMSELIYWSVLFTLSYWYIRSKRWHATVI</sequence>
<keyword evidence="3" id="KW-0050">Antiport</keyword>
<accession>A0A1M4YSH3</accession>
<dbReference type="GO" id="GO:0005886">
    <property type="term" value="C:plasma membrane"/>
    <property type="evidence" value="ECO:0007669"/>
    <property type="project" value="UniProtKB-SubCell"/>
</dbReference>
<dbReference type="GO" id="GO:0015297">
    <property type="term" value="F:antiporter activity"/>
    <property type="evidence" value="ECO:0007669"/>
    <property type="project" value="UniProtKB-KW"/>
</dbReference>
<keyword evidence="12" id="KW-1185">Reference proteome</keyword>
<dbReference type="PIRSF" id="PIRSF006603">
    <property type="entry name" value="DinF"/>
    <property type="match status" value="1"/>
</dbReference>
<dbReference type="RefSeq" id="WP_072834953.1">
    <property type="nucleotide sequence ID" value="NZ_FQUU01000006.1"/>
</dbReference>
<keyword evidence="5 10" id="KW-0812">Transmembrane</keyword>
<dbReference type="GO" id="GO:0042910">
    <property type="term" value="F:xenobiotic transmembrane transporter activity"/>
    <property type="evidence" value="ECO:0007669"/>
    <property type="project" value="InterPro"/>
</dbReference>
<dbReference type="InterPro" id="IPR048279">
    <property type="entry name" value="MdtK-like"/>
</dbReference>
<feature type="transmembrane region" description="Helical" evidence="10">
    <location>
        <begin position="282"/>
        <end position="306"/>
    </location>
</feature>
<feature type="transmembrane region" description="Helical" evidence="10">
    <location>
        <begin position="327"/>
        <end position="346"/>
    </location>
</feature>
<organism evidence="11 12">
    <name type="scientific">Flavisolibacter ginsengisoli DSM 18119</name>
    <dbReference type="NCBI Taxonomy" id="1121884"/>
    <lineage>
        <taxon>Bacteria</taxon>
        <taxon>Pseudomonadati</taxon>
        <taxon>Bacteroidota</taxon>
        <taxon>Chitinophagia</taxon>
        <taxon>Chitinophagales</taxon>
        <taxon>Chitinophagaceae</taxon>
        <taxon>Flavisolibacter</taxon>
    </lineage>
</organism>
<feature type="transmembrane region" description="Helical" evidence="10">
    <location>
        <begin position="388"/>
        <end position="408"/>
    </location>
</feature>
<dbReference type="EMBL" id="FQUU01000006">
    <property type="protein sequence ID" value="SHF08725.1"/>
    <property type="molecule type" value="Genomic_DNA"/>
</dbReference>
<protein>
    <recommendedName>
        <fullName evidence="9">Multidrug-efflux transporter</fullName>
    </recommendedName>
</protein>
<evidence type="ECO:0000256" key="6">
    <source>
        <dbReference type="ARBA" id="ARBA00022989"/>
    </source>
</evidence>
<dbReference type="Proteomes" id="UP000184048">
    <property type="component" value="Unassembled WGS sequence"/>
</dbReference>
<reference evidence="11 12" key="1">
    <citation type="submission" date="2016-11" db="EMBL/GenBank/DDBJ databases">
        <authorList>
            <person name="Jaros S."/>
            <person name="Januszkiewicz K."/>
            <person name="Wedrychowicz H."/>
        </authorList>
    </citation>
    <scope>NUCLEOTIDE SEQUENCE [LARGE SCALE GENOMIC DNA]</scope>
    <source>
        <strain evidence="11 12">DSM 18119</strain>
    </source>
</reference>
<dbReference type="InterPro" id="IPR050222">
    <property type="entry name" value="MATE_MdtK"/>
</dbReference>
<dbReference type="STRING" id="1121884.SAMN02745131_01745"/>
<feature type="transmembrane region" description="Helical" evidence="10">
    <location>
        <begin position="195"/>
        <end position="215"/>
    </location>
</feature>
<evidence type="ECO:0000256" key="5">
    <source>
        <dbReference type="ARBA" id="ARBA00022692"/>
    </source>
</evidence>
<dbReference type="Pfam" id="PF01554">
    <property type="entry name" value="MatE"/>
    <property type="match status" value="2"/>
</dbReference>
<feature type="transmembrane region" description="Helical" evidence="10">
    <location>
        <begin position="236"/>
        <end position="262"/>
    </location>
</feature>
<keyword evidence="6 10" id="KW-1133">Transmembrane helix</keyword>